<dbReference type="Gene3D" id="2.60.40.770">
    <property type="match status" value="1"/>
</dbReference>
<feature type="chain" id="PRO_5042919544" description="MD-2-related lipid-recognition domain-containing protein" evidence="4">
    <location>
        <begin position="25"/>
        <end position="159"/>
    </location>
</feature>
<evidence type="ECO:0000256" key="2">
    <source>
        <dbReference type="ARBA" id="ARBA00006370"/>
    </source>
</evidence>
<dbReference type="InterPro" id="IPR003172">
    <property type="entry name" value="ML_dom"/>
</dbReference>
<accession>A0AAN9GDE5</accession>
<reference evidence="6 7" key="1">
    <citation type="submission" date="2024-02" db="EMBL/GenBank/DDBJ databases">
        <title>Chromosome-scale genome assembly of the rough periwinkle Littorina saxatilis.</title>
        <authorList>
            <person name="De Jode A."/>
            <person name="Faria R."/>
            <person name="Formenti G."/>
            <person name="Sims Y."/>
            <person name="Smith T.P."/>
            <person name="Tracey A."/>
            <person name="Wood J.M.D."/>
            <person name="Zagrodzka Z.B."/>
            <person name="Johannesson K."/>
            <person name="Butlin R.K."/>
            <person name="Leder E.H."/>
        </authorList>
    </citation>
    <scope>NUCLEOTIDE SEQUENCE [LARGE SCALE GENOMIC DNA]</scope>
    <source>
        <strain evidence="6">Snail1</strain>
        <tissue evidence="6">Muscle</tissue>
    </source>
</reference>
<comment type="similarity">
    <text evidence="2">Belongs to the NPC2 family.</text>
</comment>
<dbReference type="InterPro" id="IPR014756">
    <property type="entry name" value="Ig_E-set"/>
</dbReference>
<dbReference type="GO" id="GO:0032934">
    <property type="term" value="F:sterol binding"/>
    <property type="evidence" value="ECO:0007669"/>
    <property type="project" value="InterPro"/>
</dbReference>
<gene>
    <name evidence="6" type="ORF">V1264_018937</name>
</gene>
<evidence type="ECO:0000256" key="3">
    <source>
        <dbReference type="ARBA" id="ARBA00022525"/>
    </source>
</evidence>
<keyword evidence="7" id="KW-1185">Reference proteome</keyword>
<comment type="subcellular location">
    <subcellularLocation>
        <location evidence="1">Secreted</location>
    </subcellularLocation>
</comment>
<evidence type="ECO:0000256" key="4">
    <source>
        <dbReference type="SAM" id="SignalP"/>
    </source>
</evidence>
<evidence type="ECO:0000313" key="7">
    <source>
        <dbReference type="Proteomes" id="UP001374579"/>
    </source>
</evidence>
<dbReference type="SUPFAM" id="SSF81296">
    <property type="entry name" value="E set domains"/>
    <property type="match status" value="1"/>
</dbReference>
<dbReference type="Pfam" id="PF02221">
    <property type="entry name" value="E1_DerP2_DerF2"/>
    <property type="match status" value="1"/>
</dbReference>
<dbReference type="Proteomes" id="UP001374579">
    <property type="component" value="Unassembled WGS sequence"/>
</dbReference>
<dbReference type="AlphaFoldDB" id="A0AAN9GDE5"/>
<organism evidence="6 7">
    <name type="scientific">Littorina saxatilis</name>
    <dbReference type="NCBI Taxonomy" id="31220"/>
    <lineage>
        <taxon>Eukaryota</taxon>
        <taxon>Metazoa</taxon>
        <taxon>Spiralia</taxon>
        <taxon>Lophotrochozoa</taxon>
        <taxon>Mollusca</taxon>
        <taxon>Gastropoda</taxon>
        <taxon>Caenogastropoda</taxon>
        <taxon>Littorinimorpha</taxon>
        <taxon>Littorinoidea</taxon>
        <taxon>Littorinidae</taxon>
        <taxon>Littorina</taxon>
    </lineage>
</organism>
<keyword evidence="3" id="KW-0964">Secreted</keyword>
<feature type="signal peptide" evidence="4">
    <location>
        <begin position="1"/>
        <end position="24"/>
    </location>
</feature>
<dbReference type="SMART" id="SM00737">
    <property type="entry name" value="ML"/>
    <property type="match status" value="1"/>
</dbReference>
<dbReference type="InterPro" id="IPR039670">
    <property type="entry name" value="NPC2-like"/>
</dbReference>
<protein>
    <recommendedName>
        <fullName evidence="5">MD-2-related lipid-recognition domain-containing protein</fullName>
    </recommendedName>
</protein>
<dbReference type="GO" id="GO:0015918">
    <property type="term" value="P:sterol transport"/>
    <property type="evidence" value="ECO:0007669"/>
    <property type="project" value="InterPro"/>
</dbReference>
<comment type="caution">
    <text evidence="6">The sequence shown here is derived from an EMBL/GenBank/DDBJ whole genome shotgun (WGS) entry which is preliminary data.</text>
</comment>
<proteinExistence type="inferred from homology"/>
<feature type="domain" description="MD-2-related lipid-recognition" evidence="5">
    <location>
        <begin position="30"/>
        <end position="156"/>
    </location>
</feature>
<evidence type="ECO:0000313" key="6">
    <source>
        <dbReference type="EMBL" id="KAK7104176.1"/>
    </source>
</evidence>
<dbReference type="FunFam" id="2.60.40.770:FF:000001">
    <property type="entry name" value="NPC intracellular cholesterol transporter 2"/>
    <property type="match status" value="1"/>
</dbReference>
<dbReference type="PANTHER" id="PTHR11306:SF68">
    <property type="entry name" value="NPC INTRACELLULAR CHOLESTEROL TRANSPORTER 2"/>
    <property type="match status" value="1"/>
</dbReference>
<dbReference type="GO" id="GO:0005576">
    <property type="term" value="C:extracellular region"/>
    <property type="evidence" value="ECO:0007669"/>
    <property type="project" value="UniProtKB-SubCell"/>
</dbReference>
<dbReference type="PANTHER" id="PTHR11306">
    <property type="entry name" value="NIEMANN PICK TYPE C2 PROTEIN NPC2-RELATED"/>
    <property type="match status" value="1"/>
</dbReference>
<evidence type="ECO:0000259" key="5">
    <source>
        <dbReference type="SMART" id="SM00737"/>
    </source>
</evidence>
<evidence type="ECO:0000256" key="1">
    <source>
        <dbReference type="ARBA" id="ARBA00004613"/>
    </source>
</evidence>
<sequence>MSDLARRSMRVVVLLLSFFSVLKCDRVTFYKPCDSKGQLVRVDVMPCDAENRDPACKLPRDGFVTLTLIFTSPTEIRAAKPSAYVNLNGTKVSVPFTMEKDSCQRFETSCPLAPNVEHTYTTSVFVSGTYGKLRTVAEWQIHDQNDQKVTCLTLPVELV</sequence>
<keyword evidence="4" id="KW-0732">Signal</keyword>
<name>A0AAN9GDE5_9CAEN</name>
<dbReference type="EMBL" id="JBAMIC010000008">
    <property type="protein sequence ID" value="KAK7104176.1"/>
    <property type="molecule type" value="Genomic_DNA"/>
</dbReference>